<gene>
    <name evidence="3" type="ORF">ACIO7M_31560</name>
</gene>
<dbReference type="Pfam" id="PF14200">
    <property type="entry name" value="RicinB_lectin_2"/>
    <property type="match status" value="1"/>
</dbReference>
<feature type="region of interest" description="Disordered" evidence="1">
    <location>
        <begin position="1"/>
        <end position="39"/>
    </location>
</feature>
<accession>A0ABW8EQU1</accession>
<evidence type="ECO:0000313" key="4">
    <source>
        <dbReference type="Proteomes" id="UP001617351"/>
    </source>
</evidence>
<proteinExistence type="predicted"/>
<dbReference type="CDD" id="cd00161">
    <property type="entry name" value="beta-trefoil_Ricin-like"/>
    <property type="match status" value="1"/>
</dbReference>
<organism evidence="3 4">
    <name type="scientific">Streptomyces toxytricini</name>
    <name type="common">Actinomyces toxytricini</name>
    <dbReference type="NCBI Taxonomy" id="67369"/>
    <lineage>
        <taxon>Bacteria</taxon>
        <taxon>Bacillati</taxon>
        <taxon>Actinomycetota</taxon>
        <taxon>Actinomycetes</taxon>
        <taxon>Kitasatosporales</taxon>
        <taxon>Streptomycetaceae</taxon>
        <taxon>Streptomyces</taxon>
    </lineage>
</organism>
<keyword evidence="4" id="KW-1185">Reference proteome</keyword>
<dbReference type="InterPro" id="IPR035992">
    <property type="entry name" value="Ricin_B-like_lectins"/>
</dbReference>
<dbReference type="EMBL" id="JBIUYY010000019">
    <property type="protein sequence ID" value="MFJ2825618.1"/>
    <property type="molecule type" value="Genomic_DNA"/>
</dbReference>
<evidence type="ECO:0000313" key="3">
    <source>
        <dbReference type="EMBL" id="MFJ2825618.1"/>
    </source>
</evidence>
<dbReference type="Proteomes" id="UP001617351">
    <property type="component" value="Unassembled WGS sequence"/>
</dbReference>
<comment type="caution">
    <text evidence="3">The sequence shown here is derived from an EMBL/GenBank/DDBJ whole genome shotgun (WGS) entry which is preliminary data.</text>
</comment>
<name>A0ABW8EQU1_STRT5</name>
<dbReference type="SUPFAM" id="SSF50370">
    <property type="entry name" value="Ricin B-like lectins"/>
    <property type="match status" value="1"/>
</dbReference>
<protein>
    <submittedName>
        <fullName evidence="3">RICIN domain-containing protein</fullName>
    </submittedName>
</protein>
<dbReference type="RefSeq" id="WP_402387163.1">
    <property type="nucleotide sequence ID" value="NZ_JBIUYY010000019.1"/>
</dbReference>
<sequence>MAAFVLLPSEGRPEGAASPPADQIQNPDQEANPYLLPPGADSASSILSIGVPMSAVAPSASAAPKPSSAPPSPNPAATGLPLVHAGSGLCVGFAGTGSEGPLQLQPCTGDASQRWQRLPAGQDTYQFRNAGAGTCLDGTAAGGNTVDVTLCPCRSGRGRASQLWKPEPAGRSEAFRLWFVPPVPKSDDYADHLLGPQNWPKADPPRRGSALVQLPNYYNSANFVFTLG</sequence>
<feature type="region of interest" description="Disordered" evidence="1">
    <location>
        <begin position="58"/>
        <end position="80"/>
    </location>
</feature>
<dbReference type="InterPro" id="IPR000772">
    <property type="entry name" value="Ricin_B_lectin"/>
</dbReference>
<evidence type="ECO:0000256" key="1">
    <source>
        <dbReference type="SAM" id="MobiDB-lite"/>
    </source>
</evidence>
<dbReference type="Gene3D" id="2.80.10.50">
    <property type="match status" value="1"/>
</dbReference>
<feature type="domain" description="Ricin B lectin" evidence="2">
    <location>
        <begin position="82"/>
        <end position="144"/>
    </location>
</feature>
<reference evidence="3 4" key="1">
    <citation type="submission" date="2024-10" db="EMBL/GenBank/DDBJ databases">
        <title>The Natural Products Discovery Center: Release of the First 8490 Sequenced Strains for Exploring Actinobacteria Biosynthetic Diversity.</title>
        <authorList>
            <person name="Kalkreuter E."/>
            <person name="Kautsar S.A."/>
            <person name="Yang D."/>
            <person name="Bader C.D."/>
            <person name="Teijaro C.N."/>
            <person name="Fluegel L."/>
            <person name="Davis C.M."/>
            <person name="Simpson J.R."/>
            <person name="Lauterbach L."/>
            <person name="Steele A.D."/>
            <person name="Gui C."/>
            <person name="Meng S."/>
            <person name="Li G."/>
            <person name="Viehrig K."/>
            <person name="Ye F."/>
            <person name="Su P."/>
            <person name="Kiefer A.F."/>
            <person name="Nichols A."/>
            <person name="Cepeda A.J."/>
            <person name="Yan W."/>
            <person name="Fan B."/>
            <person name="Jiang Y."/>
            <person name="Adhikari A."/>
            <person name="Zheng C.-J."/>
            <person name="Schuster L."/>
            <person name="Cowan T.M."/>
            <person name="Smanski M.J."/>
            <person name="Chevrette M.G."/>
            <person name="De Carvalho L.P.S."/>
            <person name="Shen B."/>
        </authorList>
    </citation>
    <scope>NUCLEOTIDE SEQUENCE [LARGE SCALE GENOMIC DNA]</scope>
    <source>
        <strain evidence="3 4">NPDC087220</strain>
    </source>
</reference>
<dbReference type="PROSITE" id="PS50231">
    <property type="entry name" value="RICIN_B_LECTIN"/>
    <property type="match status" value="1"/>
</dbReference>
<evidence type="ECO:0000259" key="2">
    <source>
        <dbReference type="Pfam" id="PF14200"/>
    </source>
</evidence>